<name>A0A7W9X2J5_9BURK</name>
<organism evidence="1 2">
    <name type="scientific">Massilia aurea</name>
    <dbReference type="NCBI Taxonomy" id="373040"/>
    <lineage>
        <taxon>Bacteria</taxon>
        <taxon>Pseudomonadati</taxon>
        <taxon>Pseudomonadota</taxon>
        <taxon>Betaproteobacteria</taxon>
        <taxon>Burkholderiales</taxon>
        <taxon>Oxalobacteraceae</taxon>
        <taxon>Telluria group</taxon>
        <taxon>Massilia</taxon>
    </lineage>
</organism>
<dbReference type="EMBL" id="JACHBX010000003">
    <property type="protein sequence ID" value="MBB6135199.1"/>
    <property type="molecule type" value="Genomic_DNA"/>
</dbReference>
<dbReference type="AlphaFoldDB" id="A0A7W9X2J5"/>
<accession>A0A7W9X2J5</accession>
<proteinExistence type="predicted"/>
<keyword evidence="2" id="KW-1185">Reference proteome</keyword>
<dbReference type="RefSeq" id="WP_183555838.1">
    <property type="nucleotide sequence ID" value="NZ_JACHBX010000003.1"/>
</dbReference>
<evidence type="ECO:0000313" key="2">
    <source>
        <dbReference type="Proteomes" id="UP000540787"/>
    </source>
</evidence>
<comment type="caution">
    <text evidence="1">The sequence shown here is derived from an EMBL/GenBank/DDBJ whole genome shotgun (WGS) entry which is preliminary data.</text>
</comment>
<gene>
    <name evidence="1" type="ORF">HD842_003357</name>
</gene>
<dbReference type="Proteomes" id="UP000540787">
    <property type="component" value="Unassembled WGS sequence"/>
</dbReference>
<sequence>MIALLEQGGPTDEHGWLNLAWRLPAGLRSALIKELAAGNWIVSISDTGWPHPGSVVVTMRGRFHANRRAPPQGVSWRAVNVPHYWREELSENIGDTEFLLIT</sequence>
<evidence type="ECO:0000313" key="1">
    <source>
        <dbReference type="EMBL" id="MBB6135199.1"/>
    </source>
</evidence>
<reference evidence="1 2" key="1">
    <citation type="submission" date="2020-08" db="EMBL/GenBank/DDBJ databases">
        <title>The Agave Microbiome: Exploring the role of microbial communities in plant adaptations to desert environments.</title>
        <authorList>
            <person name="Partida-Martinez L.P."/>
        </authorList>
    </citation>
    <scope>NUCLEOTIDE SEQUENCE [LARGE SCALE GENOMIC DNA]</scope>
    <source>
        <strain evidence="1 2">AT3.2</strain>
    </source>
</reference>
<protein>
    <submittedName>
        <fullName evidence="1">Uncharacterized protein</fullName>
    </submittedName>
</protein>